<organism evidence="2 3">
    <name type="scientific">Rhizocola hellebori</name>
    <dbReference type="NCBI Taxonomy" id="1392758"/>
    <lineage>
        <taxon>Bacteria</taxon>
        <taxon>Bacillati</taxon>
        <taxon>Actinomycetota</taxon>
        <taxon>Actinomycetes</taxon>
        <taxon>Micromonosporales</taxon>
        <taxon>Micromonosporaceae</taxon>
        <taxon>Rhizocola</taxon>
    </lineage>
</organism>
<dbReference type="EMBL" id="BONY01000044">
    <property type="protein sequence ID" value="GIH08078.1"/>
    <property type="molecule type" value="Genomic_DNA"/>
</dbReference>
<reference evidence="2" key="1">
    <citation type="submission" date="2021-01" db="EMBL/GenBank/DDBJ databases">
        <title>Whole genome shotgun sequence of Rhizocola hellebori NBRC 109834.</title>
        <authorList>
            <person name="Komaki H."/>
            <person name="Tamura T."/>
        </authorList>
    </citation>
    <scope>NUCLEOTIDE SEQUENCE</scope>
    <source>
        <strain evidence="2">NBRC 109834</strain>
    </source>
</reference>
<proteinExistence type="predicted"/>
<dbReference type="Proteomes" id="UP000612899">
    <property type="component" value="Unassembled WGS sequence"/>
</dbReference>
<keyword evidence="1" id="KW-1133">Transmembrane helix</keyword>
<evidence type="ECO:0000313" key="2">
    <source>
        <dbReference type="EMBL" id="GIH08078.1"/>
    </source>
</evidence>
<gene>
    <name evidence="2" type="ORF">Rhe02_61450</name>
</gene>
<feature type="transmembrane region" description="Helical" evidence="1">
    <location>
        <begin position="42"/>
        <end position="61"/>
    </location>
</feature>
<dbReference type="AlphaFoldDB" id="A0A8J3QEB6"/>
<comment type="caution">
    <text evidence="2">The sequence shown here is derived from an EMBL/GenBank/DDBJ whole genome shotgun (WGS) entry which is preliminary data.</text>
</comment>
<protein>
    <submittedName>
        <fullName evidence="2">Uncharacterized protein</fullName>
    </submittedName>
</protein>
<keyword evidence="1" id="KW-0472">Membrane</keyword>
<accession>A0A8J3QEB6</accession>
<keyword evidence="3" id="KW-1185">Reference proteome</keyword>
<name>A0A8J3QEB6_9ACTN</name>
<sequence>MVIEIPSHWPNAGYGIPSVCAKHGRPEVQRTKVKLETATPDWQYLLLLFGVVVYFLVRGFLGDDVGGVGVAVLRQMCAGAHSPHVDRGRLRCWRLGAVGGGDRLVEAVLGRLGRGANGDRDGSAGQKGLAVAAPVGGEA</sequence>
<evidence type="ECO:0000256" key="1">
    <source>
        <dbReference type="SAM" id="Phobius"/>
    </source>
</evidence>
<evidence type="ECO:0000313" key="3">
    <source>
        <dbReference type="Proteomes" id="UP000612899"/>
    </source>
</evidence>
<keyword evidence="1" id="KW-0812">Transmembrane</keyword>